<evidence type="ECO:0008006" key="5">
    <source>
        <dbReference type="Google" id="ProtNLM"/>
    </source>
</evidence>
<evidence type="ECO:0000313" key="4">
    <source>
        <dbReference type="Proteomes" id="UP000287470"/>
    </source>
</evidence>
<evidence type="ECO:0000256" key="1">
    <source>
        <dbReference type="SAM" id="MobiDB-lite"/>
    </source>
</evidence>
<keyword evidence="2" id="KW-0812">Transmembrane</keyword>
<dbReference type="EMBL" id="QXGK01000014">
    <property type="protein sequence ID" value="RSX55278.1"/>
    <property type="molecule type" value="Genomic_DNA"/>
</dbReference>
<feature type="compositionally biased region" description="Basic and acidic residues" evidence="1">
    <location>
        <begin position="1"/>
        <end position="10"/>
    </location>
</feature>
<keyword evidence="2" id="KW-0472">Membrane</keyword>
<feature type="compositionally biased region" description="Basic residues" evidence="1">
    <location>
        <begin position="355"/>
        <end position="365"/>
    </location>
</feature>
<feature type="region of interest" description="Disordered" evidence="1">
    <location>
        <begin position="355"/>
        <end position="384"/>
    </location>
</feature>
<feature type="compositionally biased region" description="Low complexity" evidence="1">
    <location>
        <begin position="400"/>
        <end position="415"/>
    </location>
</feature>
<keyword evidence="2" id="KW-1133">Transmembrane helix</keyword>
<feature type="compositionally biased region" description="Low complexity" evidence="1">
    <location>
        <begin position="465"/>
        <end position="493"/>
    </location>
</feature>
<dbReference type="AlphaFoldDB" id="A0A430FR30"/>
<keyword evidence="4" id="KW-1185">Reference proteome</keyword>
<accession>A0A430FR30</accession>
<comment type="caution">
    <text evidence="3">The sequence shown here is derived from an EMBL/GenBank/DDBJ whole genome shotgun (WGS) entry which is preliminary data.</text>
</comment>
<feature type="compositionally biased region" description="Low complexity" evidence="1">
    <location>
        <begin position="138"/>
        <end position="147"/>
    </location>
</feature>
<protein>
    <recommendedName>
        <fullName evidence="5">GTPase regulator-like protein</fullName>
    </recommendedName>
</protein>
<feature type="region of interest" description="Disordered" evidence="1">
    <location>
        <begin position="465"/>
        <end position="626"/>
    </location>
</feature>
<feature type="region of interest" description="Disordered" evidence="1">
    <location>
        <begin position="134"/>
        <end position="158"/>
    </location>
</feature>
<evidence type="ECO:0000313" key="3">
    <source>
        <dbReference type="EMBL" id="RSX55278.1"/>
    </source>
</evidence>
<sequence>MSVNEQEPRQDQANATGEGNPSRRAWIMRGLVTPILGMLAVASIVLGALNATIWKPSSVIDATAHIGGTRYIVTDPGVLPLVDAKATLTVKSDAADQVCVALAAGKDINGWIGDDGYTRVTGLESWTALSTQKQAGKSGDAADSADGGADGGDTGDTAATDTAATGVAFKDSDMWDDVTCDAGSVTMTTDIAADATDAPMAIIDLGAEGDADVTLHWVRQTLPDFAMPFYFAGGLLAVTAVLTASVFAMPPHKRRKKIKAVAAAVGIGGGADDEAAFRAAARRGDGSTDGSADGSARADAAGTAAGTLGTAVGAAGALAGAADAAASGATAAEAAEEVTIREALAGTFASLKPSFGRRKRRRHAAGHAPAAGRSGAEDNGQPTIVDPRARNIVADTAAAAASGSDAASSGNATTGREVAGGSTGDTGTETSVITAEELQAYFARLAQESAGAAVSGSTGYSTGLTGSAGSDDTAGGSEPSSFAPAATGAATDDGFIEEPGSTDNADRIVETADDVTDTADVDESGDISDGDEATESSDDVESVATDDRGDSADEMDESSDESDGDELAESDEPSGSAESDGEPDESNGDESDETDDVESDVETAESDGDDASNDDNAQNDDEEDRR</sequence>
<dbReference type="RefSeq" id="WP_164521053.1">
    <property type="nucleotide sequence ID" value="NZ_QXGK01000014.1"/>
</dbReference>
<feature type="region of interest" description="Disordered" evidence="1">
    <location>
        <begin position="400"/>
        <end position="428"/>
    </location>
</feature>
<feature type="compositionally biased region" description="Acidic residues" evidence="1">
    <location>
        <begin position="511"/>
        <end position="541"/>
    </location>
</feature>
<feature type="region of interest" description="Disordered" evidence="1">
    <location>
        <begin position="1"/>
        <end position="21"/>
    </location>
</feature>
<proteinExistence type="predicted"/>
<feature type="transmembrane region" description="Helical" evidence="2">
    <location>
        <begin position="229"/>
        <end position="249"/>
    </location>
</feature>
<name>A0A430FR30_9BIFI</name>
<organism evidence="3 4">
    <name type="scientific">Bifidobacterium samirii</name>
    <dbReference type="NCBI Taxonomy" id="2306974"/>
    <lineage>
        <taxon>Bacteria</taxon>
        <taxon>Bacillati</taxon>
        <taxon>Actinomycetota</taxon>
        <taxon>Actinomycetes</taxon>
        <taxon>Bifidobacteriales</taxon>
        <taxon>Bifidobacteriaceae</taxon>
        <taxon>Bifidobacterium</taxon>
    </lineage>
</organism>
<feature type="compositionally biased region" description="Acidic residues" evidence="1">
    <location>
        <begin position="579"/>
        <end position="626"/>
    </location>
</feature>
<evidence type="ECO:0000256" key="2">
    <source>
        <dbReference type="SAM" id="Phobius"/>
    </source>
</evidence>
<feature type="compositionally biased region" description="Acidic residues" evidence="1">
    <location>
        <begin position="552"/>
        <end position="572"/>
    </location>
</feature>
<gene>
    <name evidence="3" type="ORF">D2E24_1413</name>
</gene>
<feature type="transmembrane region" description="Helical" evidence="2">
    <location>
        <begin position="31"/>
        <end position="54"/>
    </location>
</feature>
<reference evidence="3 4" key="1">
    <citation type="submission" date="2018-09" db="EMBL/GenBank/DDBJ databases">
        <title>Characterization of the phylogenetic diversity of five novel species belonging to the genus Bifidobacterium.</title>
        <authorList>
            <person name="Lugli G.A."/>
            <person name="Duranti S."/>
            <person name="Milani C."/>
        </authorList>
    </citation>
    <scope>NUCLEOTIDE SEQUENCE [LARGE SCALE GENOMIC DNA]</scope>
    <source>
        <strain evidence="3 4">2033B</strain>
    </source>
</reference>
<dbReference type="Proteomes" id="UP000287470">
    <property type="component" value="Unassembled WGS sequence"/>
</dbReference>